<dbReference type="AlphaFoldDB" id="A0A833TCZ5"/>
<evidence type="ECO:0000313" key="3">
    <source>
        <dbReference type="Proteomes" id="UP000602510"/>
    </source>
</evidence>
<dbReference type="Proteomes" id="UP000704712">
    <property type="component" value="Unassembled WGS sequence"/>
</dbReference>
<proteinExistence type="predicted"/>
<reference evidence="1" key="1">
    <citation type="submission" date="2020-04" db="EMBL/GenBank/DDBJ databases">
        <title>Hybrid Assembly of Korean Phytophthora infestans isolates.</title>
        <authorList>
            <person name="Prokchorchik M."/>
            <person name="Lee Y."/>
            <person name="Seo J."/>
            <person name="Cho J.-H."/>
            <person name="Park Y.-E."/>
            <person name="Jang D.-C."/>
            <person name="Im J.-S."/>
            <person name="Choi J.-G."/>
            <person name="Park H.-J."/>
            <person name="Lee G.-B."/>
            <person name="Lee Y.-G."/>
            <person name="Hong S.-Y."/>
            <person name="Cho K."/>
            <person name="Sohn K.H."/>
        </authorList>
    </citation>
    <scope>NUCLEOTIDE SEQUENCE</scope>
    <source>
        <strain evidence="1">KR_1_A1</strain>
        <strain evidence="2">KR_2_A2</strain>
    </source>
</reference>
<dbReference type="EMBL" id="WSZM01000127">
    <property type="protein sequence ID" value="KAF4041320.1"/>
    <property type="molecule type" value="Genomic_DNA"/>
</dbReference>
<dbReference type="Proteomes" id="UP000602510">
    <property type="component" value="Unassembled WGS sequence"/>
</dbReference>
<sequence>MRSSTASKARKFAPTKDRFIYEFAACRIRLVKTSALHGCAPECIMKLSAVTTMLGFTTGRGRADDAFGYHELLALVVLVLLEGLRVNVSRRVQVIAAHSPRQVSLTKVELICCLDIMANRKDHLYVRLVCSLASWQAIVGMSSALSEGPGGLNHRNAANCTVQCTP</sequence>
<evidence type="ECO:0000313" key="2">
    <source>
        <dbReference type="EMBL" id="KAF4149730.1"/>
    </source>
</evidence>
<accession>A0A833TCZ5</accession>
<protein>
    <submittedName>
        <fullName evidence="1">Uncharacterized protein</fullName>
    </submittedName>
</protein>
<comment type="caution">
    <text evidence="1">The sequence shown here is derived from an EMBL/GenBank/DDBJ whole genome shotgun (WGS) entry which is preliminary data.</text>
</comment>
<organism evidence="1 3">
    <name type="scientific">Phytophthora infestans</name>
    <name type="common">Potato late blight agent</name>
    <name type="synonym">Botrytis infestans</name>
    <dbReference type="NCBI Taxonomy" id="4787"/>
    <lineage>
        <taxon>Eukaryota</taxon>
        <taxon>Sar</taxon>
        <taxon>Stramenopiles</taxon>
        <taxon>Oomycota</taxon>
        <taxon>Peronosporomycetes</taxon>
        <taxon>Peronosporales</taxon>
        <taxon>Peronosporaceae</taxon>
        <taxon>Phytophthora</taxon>
    </lineage>
</organism>
<name>A0A833TCZ5_PHYIN</name>
<dbReference type="EMBL" id="JAACNO010000142">
    <property type="protein sequence ID" value="KAF4149730.1"/>
    <property type="molecule type" value="Genomic_DNA"/>
</dbReference>
<gene>
    <name evidence="1" type="ORF">GN244_ATG06498</name>
    <name evidence="2" type="ORF">GN958_ATG01126</name>
</gene>
<keyword evidence="3" id="KW-1185">Reference proteome</keyword>
<evidence type="ECO:0000313" key="1">
    <source>
        <dbReference type="EMBL" id="KAF4041320.1"/>
    </source>
</evidence>